<dbReference type="GO" id="GO:0016887">
    <property type="term" value="F:ATP hydrolysis activity"/>
    <property type="evidence" value="ECO:0007669"/>
    <property type="project" value="InterPro"/>
</dbReference>
<evidence type="ECO:0000256" key="2">
    <source>
        <dbReference type="ARBA" id="ARBA00022692"/>
    </source>
</evidence>
<evidence type="ECO:0000259" key="8">
    <source>
        <dbReference type="PROSITE" id="PS50893"/>
    </source>
</evidence>
<gene>
    <name evidence="10" type="ORF">HNR20_005848</name>
</gene>
<feature type="transmembrane region" description="Helical" evidence="7">
    <location>
        <begin position="289"/>
        <end position="310"/>
    </location>
</feature>
<dbReference type="SUPFAM" id="SSF52540">
    <property type="entry name" value="P-loop containing nucleoside triphosphate hydrolases"/>
    <property type="match status" value="1"/>
</dbReference>
<dbReference type="GO" id="GO:0140359">
    <property type="term" value="F:ABC-type transporter activity"/>
    <property type="evidence" value="ECO:0007669"/>
    <property type="project" value="InterPro"/>
</dbReference>
<keyword evidence="11" id="KW-1185">Reference proteome</keyword>
<dbReference type="PANTHER" id="PTHR24221:SF654">
    <property type="entry name" value="ATP-BINDING CASSETTE SUB-FAMILY B MEMBER 6"/>
    <property type="match status" value="1"/>
</dbReference>
<keyword evidence="4" id="KW-0067">ATP-binding</keyword>
<accession>A0A840VVJ2</accession>
<evidence type="ECO:0000256" key="4">
    <source>
        <dbReference type="ARBA" id="ARBA00022840"/>
    </source>
</evidence>
<keyword evidence="5 7" id="KW-1133">Transmembrane helix</keyword>
<feature type="transmembrane region" description="Helical" evidence="7">
    <location>
        <begin position="263"/>
        <end position="283"/>
    </location>
</feature>
<dbReference type="PANTHER" id="PTHR24221">
    <property type="entry name" value="ATP-BINDING CASSETTE SUB-FAMILY B"/>
    <property type="match status" value="1"/>
</dbReference>
<comment type="caution">
    <text evidence="10">The sequence shown here is derived from an EMBL/GenBank/DDBJ whole genome shotgun (WGS) entry which is preliminary data.</text>
</comment>
<dbReference type="AlphaFoldDB" id="A0A840VVJ2"/>
<dbReference type="GO" id="GO:0005886">
    <property type="term" value="C:plasma membrane"/>
    <property type="evidence" value="ECO:0007669"/>
    <property type="project" value="UniProtKB-SubCell"/>
</dbReference>
<dbReference type="InterPro" id="IPR011527">
    <property type="entry name" value="ABC1_TM_dom"/>
</dbReference>
<sequence length="592" mass="62741">MRTSRTPVLAGERQPDRPLRLLRDLVTAHPPTMAFIGLLALVSTAGTLALPWAVGQLIAALGAGSTQRWTVLLIVFGLGAALSNALATFLLSRLGQQMICRLRVRTMGHVLRLPLADVRREGSGNLVSRITADTSRVKKLIDVGPIQLPIAGLTAVGTLVIMGFLDWVLLAMTLAAFLVAAALIVGVVRRLRRSYAAVQETTGTLAQRFVTAVDSIKVIKAYRAEASVTADLAGQADTVARREIDAARMEALMTPVVNLGQQIALVAVVSGGGARVVAGGLSLADFVAFLLYLLQLTGPFMMIAAGVTALKMGAVARDRFTGLFAMPQEAGPDEALPAPQGPAASTPAVRFDNVGFRYGAEPILRDVSFEVPARGLTAVVGLSGAGKTTAMELIQRFADVTDGSIRVFGNDVRQWSLDELRGRIAFVDQGSSSVQDTVRRNLTLGRGDNAYSDGDLMSALHRVGLADDIRRLPDGLDTVLAGGVDLSGGQRQRLAIARALLSEAPLVLLDEPSSHLDSINEQRLRDLIDEIAATRAVVVVAHRISTIRHADHVVVMQAGAVIGQGSHDNLVQTCPNYTDLVRGQLLVGTGVN</sequence>
<keyword evidence="2 7" id="KW-0812">Transmembrane</keyword>
<protein>
    <submittedName>
        <fullName evidence="10">ABC-type multidrug transport system fused ATPase/permease subunit</fullName>
    </submittedName>
</protein>
<organism evidence="10 11">
    <name type="scientific">Micromonospora parathelypteridis</name>
    <dbReference type="NCBI Taxonomy" id="1839617"/>
    <lineage>
        <taxon>Bacteria</taxon>
        <taxon>Bacillati</taxon>
        <taxon>Actinomycetota</taxon>
        <taxon>Actinomycetes</taxon>
        <taxon>Micromonosporales</taxon>
        <taxon>Micromonosporaceae</taxon>
        <taxon>Micromonospora</taxon>
    </lineage>
</organism>
<feature type="transmembrane region" description="Helical" evidence="7">
    <location>
        <begin position="140"/>
        <end position="161"/>
    </location>
</feature>
<evidence type="ECO:0000259" key="9">
    <source>
        <dbReference type="PROSITE" id="PS50929"/>
    </source>
</evidence>
<evidence type="ECO:0000256" key="1">
    <source>
        <dbReference type="ARBA" id="ARBA00004651"/>
    </source>
</evidence>
<dbReference type="InterPro" id="IPR039421">
    <property type="entry name" value="Type_1_exporter"/>
</dbReference>
<dbReference type="RefSeq" id="WP_221309962.1">
    <property type="nucleotide sequence ID" value="NZ_BMNF01000004.1"/>
</dbReference>
<dbReference type="InterPro" id="IPR017871">
    <property type="entry name" value="ABC_transporter-like_CS"/>
</dbReference>
<dbReference type="Pfam" id="PF00664">
    <property type="entry name" value="ABC_membrane"/>
    <property type="match status" value="1"/>
</dbReference>
<dbReference type="GO" id="GO:0034040">
    <property type="term" value="F:ATPase-coupled lipid transmembrane transporter activity"/>
    <property type="evidence" value="ECO:0007669"/>
    <property type="project" value="TreeGrafter"/>
</dbReference>
<feature type="domain" description="ABC transmembrane type-1" evidence="9">
    <location>
        <begin position="34"/>
        <end position="312"/>
    </location>
</feature>
<evidence type="ECO:0000256" key="6">
    <source>
        <dbReference type="ARBA" id="ARBA00023136"/>
    </source>
</evidence>
<feature type="transmembrane region" description="Helical" evidence="7">
    <location>
        <begin position="167"/>
        <end position="188"/>
    </location>
</feature>
<dbReference type="InterPro" id="IPR003593">
    <property type="entry name" value="AAA+_ATPase"/>
</dbReference>
<dbReference type="CDD" id="cd18551">
    <property type="entry name" value="ABC_6TM_LmrA_like"/>
    <property type="match status" value="1"/>
</dbReference>
<dbReference type="Pfam" id="PF00005">
    <property type="entry name" value="ABC_tran"/>
    <property type="match status" value="1"/>
</dbReference>
<dbReference type="GO" id="GO:0005524">
    <property type="term" value="F:ATP binding"/>
    <property type="evidence" value="ECO:0007669"/>
    <property type="project" value="UniProtKB-KW"/>
</dbReference>
<dbReference type="Gene3D" id="1.20.1560.10">
    <property type="entry name" value="ABC transporter type 1, transmembrane domain"/>
    <property type="match status" value="1"/>
</dbReference>
<keyword evidence="6 7" id="KW-0472">Membrane</keyword>
<dbReference type="EMBL" id="JACHDP010000001">
    <property type="protein sequence ID" value="MBB5481343.1"/>
    <property type="molecule type" value="Genomic_DNA"/>
</dbReference>
<keyword evidence="3" id="KW-0547">Nucleotide-binding</keyword>
<dbReference type="PROSITE" id="PS50893">
    <property type="entry name" value="ABC_TRANSPORTER_2"/>
    <property type="match status" value="1"/>
</dbReference>
<evidence type="ECO:0000313" key="11">
    <source>
        <dbReference type="Proteomes" id="UP000586947"/>
    </source>
</evidence>
<proteinExistence type="predicted"/>
<feature type="transmembrane region" description="Helical" evidence="7">
    <location>
        <begin position="33"/>
        <end position="54"/>
    </location>
</feature>
<evidence type="ECO:0000256" key="7">
    <source>
        <dbReference type="SAM" id="Phobius"/>
    </source>
</evidence>
<reference evidence="10 11" key="1">
    <citation type="submission" date="2020-08" db="EMBL/GenBank/DDBJ databases">
        <title>Sequencing the genomes of 1000 actinobacteria strains.</title>
        <authorList>
            <person name="Klenk H.-P."/>
        </authorList>
    </citation>
    <scope>NUCLEOTIDE SEQUENCE [LARGE SCALE GENOMIC DNA]</scope>
    <source>
        <strain evidence="10 11">DSM 103125</strain>
    </source>
</reference>
<evidence type="ECO:0000256" key="3">
    <source>
        <dbReference type="ARBA" id="ARBA00022741"/>
    </source>
</evidence>
<feature type="domain" description="ABC transporter" evidence="8">
    <location>
        <begin position="349"/>
        <end position="583"/>
    </location>
</feature>
<dbReference type="PROSITE" id="PS00211">
    <property type="entry name" value="ABC_TRANSPORTER_1"/>
    <property type="match status" value="1"/>
</dbReference>
<dbReference type="InterPro" id="IPR027417">
    <property type="entry name" value="P-loop_NTPase"/>
</dbReference>
<dbReference type="Gene3D" id="3.40.50.300">
    <property type="entry name" value="P-loop containing nucleotide triphosphate hydrolases"/>
    <property type="match status" value="1"/>
</dbReference>
<dbReference type="PROSITE" id="PS50929">
    <property type="entry name" value="ABC_TM1F"/>
    <property type="match status" value="1"/>
</dbReference>
<dbReference type="InterPro" id="IPR003439">
    <property type="entry name" value="ABC_transporter-like_ATP-bd"/>
</dbReference>
<name>A0A840VVJ2_9ACTN</name>
<dbReference type="SMART" id="SM00382">
    <property type="entry name" value="AAA"/>
    <property type="match status" value="1"/>
</dbReference>
<dbReference type="InterPro" id="IPR036640">
    <property type="entry name" value="ABC1_TM_sf"/>
</dbReference>
<dbReference type="SUPFAM" id="SSF90123">
    <property type="entry name" value="ABC transporter transmembrane region"/>
    <property type="match status" value="1"/>
</dbReference>
<comment type="subcellular location">
    <subcellularLocation>
        <location evidence="1">Cell membrane</location>
        <topology evidence="1">Multi-pass membrane protein</topology>
    </subcellularLocation>
</comment>
<evidence type="ECO:0000256" key="5">
    <source>
        <dbReference type="ARBA" id="ARBA00022989"/>
    </source>
</evidence>
<dbReference type="Proteomes" id="UP000586947">
    <property type="component" value="Unassembled WGS sequence"/>
</dbReference>
<evidence type="ECO:0000313" key="10">
    <source>
        <dbReference type="EMBL" id="MBB5481343.1"/>
    </source>
</evidence>
<feature type="transmembrane region" description="Helical" evidence="7">
    <location>
        <begin position="69"/>
        <end position="91"/>
    </location>
</feature>